<keyword evidence="8 9" id="KW-0472">Membrane</keyword>
<accession>A0AB40D911</accession>
<proteinExistence type="inferred from homology"/>
<keyword evidence="10" id="KW-1185">Reference proteome</keyword>
<dbReference type="RefSeq" id="XP_016943477.3">
    <property type="nucleotide sequence ID" value="XM_017087988.4"/>
</dbReference>
<protein>
    <recommendedName>
        <fullName evidence="3">Transmembrane protein 186</fullName>
    </recommendedName>
</protein>
<evidence type="ECO:0000256" key="3">
    <source>
        <dbReference type="ARBA" id="ARBA00014604"/>
    </source>
</evidence>
<evidence type="ECO:0000313" key="10">
    <source>
        <dbReference type="Proteomes" id="UP001652628"/>
    </source>
</evidence>
<feature type="transmembrane region" description="Helical" evidence="9">
    <location>
        <begin position="102"/>
        <end position="131"/>
    </location>
</feature>
<dbReference type="PANTHER" id="PTHR13603">
    <property type="entry name" value="TRANSMEMBRANE PROTEIN 186"/>
    <property type="match status" value="1"/>
</dbReference>
<evidence type="ECO:0000313" key="11">
    <source>
        <dbReference type="RefSeq" id="XP_016943477.3"/>
    </source>
</evidence>
<dbReference type="PANTHER" id="PTHR13603:SF1">
    <property type="entry name" value="TRANSMEMBRANE PROTEIN 186"/>
    <property type="match status" value="1"/>
</dbReference>
<comment type="subcellular location">
    <subcellularLocation>
        <location evidence="1">Mitochondrion inner membrane</location>
        <topology evidence="1">Multi-pass membrane protein</topology>
    </subcellularLocation>
</comment>
<organism evidence="10 13">
    <name type="scientific">Drosophila suzukii</name>
    <name type="common">Spotted-wing drosophila fruit fly</name>
    <dbReference type="NCBI Taxonomy" id="28584"/>
    <lineage>
        <taxon>Eukaryota</taxon>
        <taxon>Metazoa</taxon>
        <taxon>Ecdysozoa</taxon>
        <taxon>Arthropoda</taxon>
        <taxon>Hexapoda</taxon>
        <taxon>Insecta</taxon>
        <taxon>Pterygota</taxon>
        <taxon>Neoptera</taxon>
        <taxon>Endopterygota</taxon>
        <taxon>Diptera</taxon>
        <taxon>Brachycera</taxon>
        <taxon>Muscomorpha</taxon>
        <taxon>Ephydroidea</taxon>
        <taxon>Drosophilidae</taxon>
        <taxon>Drosophila</taxon>
        <taxon>Sophophora</taxon>
    </lineage>
</organism>
<dbReference type="RefSeq" id="XP_065720018.2">
    <property type="nucleotide sequence ID" value="XM_065863946.2"/>
</dbReference>
<dbReference type="Proteomes" id="UP001652628">
    <property type="component" value="Chromosome 2R"/>
</dbReference>
<evidence type="ECO:0000313" key="12">
    <source>
        <dbReference type="RefSeq" id="XP_016943478.3"/>
    </source>
</evidence>
<evidence type="ECO:0000256" key="1">
    <source>
        <dbReference type="ARBA" id="ARBA00004448"/>
    </source>
</evidence>
<evidence type="ECO:0000256" key="4">
    <source>
        <dbReference type="ARBA" id="ARBA00022692"/>
    </source>
</evidence>
<reference evidence="11 12" key="1">
    <citation type="submission" date="2025-05" db="UniProtKB">
        <authorList>
            <consortium name="RefSeq"/>
        </authorList>
    </citation>
    <scope>IDENTIFICATION</scope>
</reference>
<dbReference type="InterPro" id="IPR045325">
    <property type="entry name" value="TMEM70/TMEM186/TMEM223"/>
</dbReference>
<dbReference type="GO" id="GO:0005743">
    <property type="term" value="C:mitochondrial inner membrane"/>
    <property type="evidence" value="ECO:0007669"/>
    <property type="project" value="UniProtKB-SubCell"/>
</dbReference>
<name>A0AB40D911_DROSZ</name>
<gene>
    <name evidence="11 12 13" type="primary">LOC108019901</name>
</gene>
<feature type="transmembrane region" description="Helical" evidence="9">
    <location>
        <begin position="74"/>
        <end position="96"/>
    </location>
</feature>
<evidence type="ECO:0000256" key="6">
    <source>
        <dbReference type="ARBA" id="ARBA00022989"/>
    </source>
</evidence>
<evidence type="ECO:0000256" key="8">
    <source>
        <dbReference type="ARBA" id="ARBA00023136"/>
    </source>
</evidence>
<dbReference type="GeneID" id="108019901"/>
<evidence type="ECO:0000256" key="5">
    <source>
        <dbReference type="ARBA" id="ARBA00022792"/>
    </source>
</evidence>
<dbReference type="AlphaFoldDB" id="A0AB40D911"/>
<keyword evidence="5" id="KW-0999">Mitochondrion inner membrane</keyword>
<dbReference type="Pfam" id="PF06979">
    <property type="entry name" value="TMEM70"/>
    <property type="match status" value="1"/>
</dbReference>
<evidence type="ECO:0000256" key="2">
    <source>
        <dbReference type="ARBA" id="ARBA00007020"/>
    </source>
</evidence>
<evidence type="ECO:0000256" key="9">
    <source>
        <dbReference type="SAM" id="Phobius"/>
    </source>
</evidence>
<evidence type="ECO:0000313" key="13">
    <source>
        <dbReference type="RefSeq" id="XP_065720018.2"/>
    </source>
</evidence>
<dbReference type="InterPro" id="IPR026571">
    <property type="entry name" value="Tmem186"/>
</dbReference>
<keyword evidence="4 9" id="KW-0812">Transmembrane</keyword>
<dbReference type="RefSeq" id="XP_016943478.3">
    <property type="nucleotide sequence ID" value="XM_017087989.4"/>
</dbReference>
<keyword evidence="7" id="KW-0496">Mitochondrion</keyword>
<keyword evidence="6 9" id="KW-1133">Transmembrane helix</keyword>
<evidence type="ECO:0000256" key="7">
    <source>
        <dbReference type="ARBA" id="ARBA00023128"/>
    </source>
</evidence>
<sequence>MLELLCRIRPAGLPWRSCVSIATTQPVHGRPLSTESAKKCDKSAAHDHAGFTEWRTVYSLPAIRIVAAFSRLKVYQAALTAAGTPIVFALGSAGQLSTDALAIYGTVGISGLVTLTLASYAASNLVGFVYVNEQQDLVKLAYVDFWGRRQETLLDVEDMLPSWEQGRPSRLRFVSPICLRSDPKKRYKLLNRFGHVSDPQLFEGLFGD</sequence>
<comment type="similarity">
    <text evidence="2">Belongs to the TMEM186 family.</text>
</comment>